<proteinExistence type="predicted"/>
<protein>
    <submittedName>
        <fullName evidence="1">Uncharacterized protein</fullName>
    </submittedName>
</protein>
<name>A0ABM8F9Q1_9GAMM</name>
<evidence type="ECO:0000313" key="2">
    <source>
        <dbReference type="Proteomes" id="UP001307608"/>
    </source>
</evidence>
<sequence length="82" mass="9732">MWLKNKNKNKKKEKNMRNVIAFDELIDIDHEPSCCWRCKGNDVELENTECEDESIWAHFICNDCSSVYQVGYQATQIYIPEQ</sequence>
<dbReference type="EMBL" id="AP027271">
    <property type="protein sequence ID" value="BDX01729.1"/>
    <property type="molecule type" value="Genomic_DNA"/>
</dbReference>
<organism evidence="1 2">
    <name type="scientific">Marinomonas pontica</name>
    <dbReference type="NCBI Taxonomy" id="264739"/>
    <lineage>
        <taxon>Bacteria</taxon>
        <taxon>Pseudomonadati</taxon>
        <taxon>Pseudomonadota</taxon>
        <taxon>Gammaproteobacteria</taxon>
        <taxon>Oceanospirillales</taxon>
        <taxon>Oceanospirillaceae</taxon>
        <taxon>Marinomonas</taxon>
    </lineage>
</organism>
<evidence type="ECO:0000313" key="1">
    <source>
        <dbReference type="EMBL" id="BDX01729.1"/>
    </source>
</evidence>
<reference evidence="1 2" key="1">
    <citation type="submission" date="2023-01" db="EMBL/GenBank/DDBJ databases">
        <title>Complete genome sequence of Marinomonas pontica strain 200518_36.</title>
        <authorList>
            <person name="Ueki S."/>
            <person name="Gajardo G."/>
            <person name="Maruyama F."/>
        </authorList>
    </citation>
    <scope>NUCLEOTIDE SEQUENCE [LARGE SCALE GENOMIC DNA]</scope>
    <source>
        <strain evidence="1 2">200518_36</strain>
    </source>
</reference>
<accession>A0ABM8F9Q1</accession>
<keyword evidence="2" id="KW-1185">Reference proteome</keyword>
<gene>
    <name evidence="1" type="ORF">MACH16_04770</name>
</gene>
<dbReference type="Proteomes" id="UP001307608">
    <property type="component" value="Chromosome"/>
</dbReference>